<dbReference type="eggNOG" id="ENOG5031EGA">
    <property type="taxonomic scope" value="Bacteria"/>
</dbReference>
<dbReference type="KEGG" id="swd:Swoo_4200"/>
<feature type="transmembrane region" description="Helical" evidence="1">
    <location>
        <begin position="24"/>
        <end position="45"/>
    </location>
</feature>
<protein>
    <submittedName>
        <fullName evidence="2">Uncharacterized protein</fullName>
    </submittedName>
</protein>
<name>B1KHX8_SHEWM</name>
<reference evidence="2 3" key="1">
    <citation type="submission" date="2008-02" db="EMBL/GenBank/DDBJ databases">
        <title>Complete sequence of Shewanella woodyi ATCC 51908.</title>
        <authorList>
            <consortium name="US DOE Joint Genome Institute"/>
            <person name="Copeland A."/>
            <person name="Lucas S."/>
            <person name="Lapidus A."/>
            <person name="Glavina del Rio T."/>
            <person name="Dalin E."/>
            <person name="Tice H."/>
            <person name="Bruce D."/>
            <person name="Goodwin L."/>
            <person name="Pitluck S."/>
            <person name="Sims D."/>
            <person name="Brettin T."/>
            <person name="Detter J.C."/>
            <person name="Han C."/>
            <person name="Kuske C.R."/>
            <person name="Schmutz J."/>
            <person name="Larimer F."/>
            <person name="Land M."/>
            <person name="Hauser L."/>
            <person name="Kyrpides N."/>
            <person name="Lykidis A."/>
            <person name="Zhao J.-S."/>
            <person name="Richardson P."/>
        </authorList>
    </citation>
    <scope>NUCLEOTIDE SEQUENCE [LARGE SCALE GENOMIC DNA]</scope>
    <source>
        <strain evidence="3">ATCC 51908 / MS32</strain>
    </source>
</reference>
<keyword evidence="3" id="KW-1185">Reference proteome</keyword>
<dbReference type="EMBL" id="CP000961">
    <property type="protein sequence ID" value="ACA88456.1"/>
    <property type="molecule type" value="Genomic_DNA"/>
</dbReference>
<evidence type="ECO:0000313" key="2">
    <source>
        <dbReference type="EMBL" id="ACA88456.1"/>
    </source>
</evidence>
<accession>B1KHX8</accession>
<feature type="transmembrane region" description="Helical" evidence="1">
    <location>
        <begin position="65"/>
        <end position="88"/>
    </location>
</feature>
<proteinExistence type="predicted"/>
<evidence type="ECO:0000313" key="3">
    <source>
        <dbReference type="Proteomes" id="UP000002168"/>
    </source>
</evidence>
<dbReference type="Proteomes" id="UP000002168">
    <property type="component" value="Chromosome"/>
</dbReference>
<keyword evidence="1" id="KW-1133">Transmembrane helix</keyword>
<feature type="transmembrane region" description="Helical" evidence="1">
    <location>
        <begin position="95"/>
        <end position="118"/>
    </location>
</feature>
<evidence type="ECO:0000256" key="1">
    <source>
        <dbReference type="SAM" id="Phobius"/>
    </source>
</evidence>
<dbReference type="HOGENOM" id="CLU_2083257_0_0_6"/>
<keyword evidence="1" id="KW-0472">Membrane</keyword>
<keyword evidence="1" id="KW-0812">Transmembrane</keyword>
<dbReference type="STRING" id="392500.Swoo_4200"/>
<organism evidence="2 3">
    <name type="scientific">Shewanella woodyi (strain ATCC 51908 / MS32)</name>
    <dbReference type="NCBI Taxonomy" id="392500"/>
    <lineage>
        <taxon>Bacteria</taxon>
        <taxon>Pseudomonadati</taxon>
        <taxon>Pseudomonadota</taxon>
        <taxon>Gammaproteobacteria</taxon>
        <taxon>Alteromonadales</taxon>
        <taxon>Shewanellaceae</taxon>
        <taxon>Shewanella</taxon>
    </lineage>
</organism>
<sequence precursor="true">MEHRYANSAYASMKLKRSITMKRILDLLIGFSIVILAVSILIAAVQTWGTAELFTGVVLGAEPVFWMGFSVWSLLFAGVILLIVLLWLTLAFSVIALVSALCIAAALVMIFTGFSLLWPVLLLLLATWGVSQASQID</sequence>
<dbReference type="AlphaFoldDB" id="B1KHX8"/>
<gene>
    <name evidence="2" type="ordered locus">Swoo_4200</name>
</gene>